<evidence type="ECO:0000256" key="4">
    <source>
        <dbReference type="ARBA" id="ARBA00023319"/>
    </source>
</evidence>
<dbReference type="InterPro" id="IPR013098">
    <property type="entry name" value="Ig_I-set"/>
</dbReference>
<accession>A0A8B6C340</accession>
<gene>
    <name evidence="6" type="ORF">MGAL_10B087474</name>
</gene>
<dbReference type="PROSITE" id="PS50835">
    <property type="entry name" value="IG_LIKE"/>
    <property type="match status" value="2"/>
</dbReference>
<dbReference type="Pfam" id="PF07679">
    <property type="entry name" value="I-set"/>
    <property type="match status" value="1"/>
</dbReference>
<dbReference type="InterPro" id="IPR051170">
    <property type="entry name" value="Neural/epithelial_adhesion"/>
</dbReference>
<dbReference type="EMBL" id="UYJE01001060">
    <property type="protein sequence ID" value="VDH98839.1"/>
    <property type="molecule type" value="Genomic_DNA"/>
</dbReference>
<evidence type="ECO:0000259" key="5">
    <source>
        <dbReference type="PROSITE" id="PS50835"/>
    </source>
</evidence>
<keyword evidence="3" id="KW-1015">Disulfide bond</keyword>
<evidence type="ECO:0000256" key="3">
    <source>
        <dbReference type="ARBA" id="ARBA00023157"/>
    </source>
</evidence>
<dbReference type="Gene3D" id="2.60.40.10">
    <property type="entry name" value="Immunoglobulins"/>
    <property type="match status" value="3"/>
</dbReference>
<evidence type="ECO:0000256" key="1">
    <source>
        <dbReference type="ARBA" id="ARBA00022729"/>
    </source>
</evidence>
<dbReference type="InterPro" id="IPR003598">
    <property type="entry name" value="Ig_sub2"/>
</dbReference>
<dbReference type="PANTHER" id="PTHR12231">
    <property type="entry name" value="CTX-RELATED TYPE I TRANSMEMBRANE PROTEIN"/>
    <property type="match status" value="1"/>
</dbReference>
<dbReference type="SUPFAM" id="SSF48726">
    <property type="entry name" value="Immunoglobulin"/>
    <property type="match status" value="3"/>
</dbReference>
<name>A0A8B6C340_MYTGA</name>
<dbReference type="PANTHER" id="PTHR12231:SF253">
    <property type="entry name" value="DPR-INTERACTING PROTEIN ETA, ISOFORM B-RELATED"/>
    <property type="match status" value="1"/>
</dbReference>
<evidence type="ECO:0000313" key="7">
    <source>
        <dbReference type="Proteomes" id="UP000596742"/>
    </source>
</evidence>
<feature type="domain" description="Ig-like" evidence="5">
    <location>
        <begin position="50"/>
        <end position="139"/>
    </location>
</feature>
<dbReference type="InterPro" id="IPR003599">
    <property type="entry name" value="Ig_sub"/>
</dbReference>
<keyword evidence="2" id="KW-0677">Repeat</keyword>
<feature type="domain" description="Ig-like" evidence="5">
    <location>
        <begin position="237"/>
        <end position="319"/>
    </location>
</feature>
<protein>
    <submittedName>
        <fullName evidence="6">Neuronal cell adhesion molecule</fullName>
    </submittedName>
</protein>
<proteinExistence type="predicted"/>
<dbReference type="InterPro" id="IPR036179">
    <property type="entry name" value="Ig-like_dom_sf"/>
</dbReference>
<dbReference type="InterPro" id="IPR007110">
    <property type="entry name" value="Ig-like_dom"/>
</dbReference>
<keyword evidence="1" id="KW-0732">Signal</keyword>
<dbReference type="OrthoDB" id="6244967at2759"/>
<reference evidence="6" key="1">
    <citation type="submission" date="2018-11" db="EMBL/GenBank/DDBJ databases">
        <authorList>
            <person name="Alioto T."/>
            <person name="Alioto T."/>
        </authorList>
    </citation>
    <scope>NUCLEOTIDE SEQUENCE</scope>
</reference>
<dbReference type="InterPro" id="IPR013783">
    <property type="entry name" value="Ig-like_fold"/>
</dbReference>
<dbReference type="Proteomes" id="UP000596742">
    <property type="component" value="Unassembled WGS sequence"/>
</dbReference>
<dbReference type="AlphaFoldDB" id="A0A8B6C340"/>
<organism evidence="6 7">
    <name type="scientific">Mytilus galloprovincialis</name>
    <name type="common">Mediterranean mussel</name>
    <dbReference type="NCBI Taxonomy" id="29158"/>
    <lineage>
        <taxon>Eukaryota</taxon>
        <taxon>Metazoa</taxon>
        <taxon>Spiralia</taxon>
        <taxon>Lophotrochozoa</taxon>
        <taxon>Mollusca</taxon>
        <taxon>Bivalvia</taxon>
        <taxon>Autobranchia</taxon>
        <taxon>Pteriomorphia</taxon>
        <taxon>Mytilida</taxon>
        <taxon>Mytiloidea</taxon>
        <taxon>Mytilidae</taxon>
        <taxon>Mytilinae</taxon>
        <taxon>Mytilus</taxon>
    </lineage>
</organism>
<dbReference type="SMART" id="SM00409">
    <property type="entry name" value="IG"/>
    <property type="match status" value="2"/>
</dbReference>
<keyword evidence="4" id="KW-0393">Immunoglobulin domain</keyword>
<sequence length="369" mass="41383">MVQLFDSGTIIFIRPEAKDEGIFQCNAINEHGTSTTINVNLREAMLGAFPSGEDTVRQIAVGHSVKLPCIPPTSVQKAEIRWVLKDTKTGKIEAINLNNRMTMDLEGNLYITAFQQSDFQNGRSYVCMAINNFVRQTTSALGIVLQPAESFSTDDTIPPHYLWASHWGIFGMLGESIKLKCIFGGNPTPEIHWESNTGTIPDSRRTMSQGGQELRITHLREEDCANNWERTLFTAKPYWTEGGEPKDIETSIGASATFYCNASGDPQPELEWYINGVRLKDSQHPTVKSARFLKPDNHNITIINLEESDVMVLQCNASNIFGYVYADFYLNVRGVGTYRSEKNICGHLKLGKNLATNWSLHREYSDSDD</sequence>
<evidence type="ECO:0000313" key="6">
    <source>
        <dbReference type="EMBL" id="VDH98839.1"/>
    </source>
</evidence>
<keyword evidence="7" id="KW-1185">Reference proteome</keyword>
<comment type="caution">
    <text evidence="6">The sequence shown here is derived from an EMBL/GenBank/DDBJ whole genome shotgun (WGS) entry which is preliminary data.</text>
</comment>
<dbReference type="SMART" id="SM00408">
    <property type="entry name" value="IGc2"/>
    <property type="match status" value="2"/>
</dbReference>
<evidence type="ECO:0000256" key="2">
    <source>
        <dbReference type="ARBA" id="ARBA00022737"/>
    </source>
</evidence>